<feature type="region of interest" description="Disordered" evidence="1">
    <location>
        <begin position="480"/>
        <end position="499"/>
    </location>
</feature>
<evidence type="ECO:0000313" key="2">
    <source>
        <dbReference type="EMBL" id="MDX8152767.1"/>
    </source>
</evidence>
<dbReference type="Proteomes" id="UP001277761">
    <property type="component" value="Unassembled WGS sequence"/>
</dbReference>
<evidence type="ECO:0000313" key="3">
    <source>
        <dbReference type="Proteomes" id="UP001277761"/>
    </source>
</evidence>
<dbReference type="InterPro" id="IPR027417">
    <property type="entry name" value="P-loop_NTPase"/>
</dbReference>
<dbReference type="Gene3D" id="3.40.50.300">
    <property type="entry name" value="P-loop containing nucleotide triphosphate hydrolases"/>
    <property type="match status" value="1"/>
</dbReference>
<dbReference type="RefSeq" id="WP_319954923.1">
    <property type="nucleotide sequence ID" value="NZ_JAXAVX010000008.1"/>
</dbReference>
<name>A0ABU4VLR2_9ACTN</name>
<dbReference type="Gene3D" id="3.30.420.240">
    <property type="match status" value="1"/>
</dbReference>
<dbReference type="EMBL" id="JAXAVX010000008">
    <property type="protein sequence ID" value="MDX8152767.1"/>
    <property type="molecule type" value="Genomic_DNA"/>
</dbReference>
<comment type="caution">
    <text evidence="2">The sequence shown here is derived from an EMBL/GenBank/DDBJ whole genome shotgun (WGS) entry which is preliminary data.</text>
</comment>
<dbReference type="Pfam" id="PF03237">
    <property type="entry name" value="Terminase_6N"/>
    <property type="match status" value="1"/>
</dbReference>
<organism evidence="2 3">
    <name type="scientific">Patulibacter brassicae</name>
    <dbReference type="NCBI Taxonomy" id="1705717"/>
    <lineage>
        <taxon>Bacteria</taxon>
        <taxon>Bacillati</taxon>
        <taxon>Actinomycetota</taxon>
        <taxon>Thermoleophilia</taxon>
        <taxon>Solirubrobacterales</taxon>
        <taxon>Patulibacteraceae</taxon>
        <taxon>Patulibacter</taxon>
    </lineage>
</organism>
<protein>
    <recommendedName>
        <fullName evidence="4">AAA family ATPase</fullName>
    </recommendedName>
</protein>
<accession>A0ABU4VLR2</accession>
<sequence length="499" mass="54329">MADAATLRKDVAAFAEYIERPFSDRQAADLRRVAERRFSAIVGPRQSGKSRSLAVYALWRAMRKAGQRVLIVSAGDMAAKRLLSEVRMVVSSNEALRGAAIEEQAALVRLSNGSEIRSVPASEAQIRGWSVDALILDEAQLLPQDLIVSAALPTVAARPEALVIFAGTAGRAQGSFYDAVVRGDQHSDFHQTFRWSVDECPWITPSAVAAMRESMSPARFAAEMLGEFQSGSDALFSKELLDRATADYVPGTLQSLRGPARVLAGVDWGAVHDRSALVAVARLPYVATDLPMFGVALAHRWQEGAPLPDVVSDIVDAPAHWGFLVPERNGIGESATQTLLRAMARRPGNAGGARRNRLRLVDATRFEQRTRQRDPRPARRDWHARVLPHMTSAQSKGAMYGDLAMLLHRGQIVLSSSDTELLRELLFLRVELTAGGNERVEAATDEGSGHDDLSDALALALAPHKLRDGRWTTLVGRCAELDSPRPEPPPSTLRRPSGP</sequence>
<evidence type="ECO:0000256" key="1">
    <source>
        <dbReference type="SAM" id="MobiDB-lite"/>
    </source>
</evidence>
<proteinExistence type="predicted"/>
<dbReference type="SUPFAM" id="SSF52540">
    <property type="entry name" value="P-loop containing nucleoside triphosphate hydrolases"/>
    <property type="match status" value="1"/>
</dbReference>
<gene>
    <name evidence="2" type="ORF">SK069_14260</name>
</gene>
<reference evidence="2 3" key="1">
    <citation type="submission" date="2023-11" db="EMBL/GenBank/DDBJ databases">
        <authorList>
            <person name="Xu M."/>
            <person name="Jiang T."/>
        </authorList>
    </citation>
    <scope>NUCLEOTIDE SEQUENCE [LARGE SCALE GENOMIC DNA]</scope>
    <source>
        <strain evidence="2 3">SD</strain>
    </source>
</reference>
<evidence type="ECO:0008006" key="4">
    <source>
        <dbReference type="Google" id="ProtNLM"/>
    </source>
</evidence>
<keyword evidence="3" id="KW-1185">Reference proteome</keyword>